<feature type="compositionally biased region" description="Polar residues" evidence="1">
    <location>
        <begin position="234"/>
        <end position="247"/>
    </location>
</feature>
<protein>
    <recommendedName>
        <fullName evidence="4">DUF4283 domain-containing protein</fullName>
    </recommendedName>
</protein>
<evidence type="ECO:0000313" key="2">
    <source>
        <dbReference type="EMBL" id="TKW37362.1"/>
    </source>
</evidence>
<dbReference type="AlphaFoldDB" id="A0A4U6W5G5"/>
<evidence type="ECO:0000256" key="1">
    <source>
        <dbReference type="SAM" id="MobiDB-lite"/>
    </source>
</evidence>
<proteinExistence type="predicted"/>
<dbReference type="PANTHER" id="PTHR33170">
    <property type="entry name" value="DUF4283 DOMAIN-CONTAINING PROTEIN-RELATED"/>
    <property type="match status" value="1"/>
</dbReference>
<feature type="region of interest" description="Disordered" evidence="1">
    <location>
        <begin position="186"/>
        <end position="261"/>
    </location>
</feature>
<dbReference type="Gramene" id="TKW37362">
    <property type="protein sequence ID" value="TKW37362"/>
    <property type="gene ID" value="SEVIR_1G042300v2"/>
</dbReference>
<evidence type="ECO:0008006" key="4">
    <source>
        <dbReference type="Google" id="ProtNLM"/>
    </source>
</evidence>
<dbReference type="EMBL" id="CM016552">
    <property type="protein sequence ID" value="TKW37362.1"/>
    <property type="molecule type" value="Genomic_DNA"/>
</dbReference>
<name>A0A4U6W5G5_SETVI</name>
<organism evidence="2 3">
    <name type="scientific">Setaria viridis</name>
    <name type="common">Green bristlegrass</name>
    <name type="synonym">Setaria italica subsp. viridis</name>
    <dbReference type="NCBI Taxonomy" id="4556"/>
    <lineage>
        <taxon>Eukaryota</taxon>
        <taxon>Viridiplantae</taxon>
        <taxon>Streptophyta</taxon>
        <taxon>Embryophyta</taxon>
        <taxon>Tracheophyta</taxon>
        <taxon>Spermatophyta</taxon>
        <taxon>Magnoliopsida</taxon>
        <taxon>Liliopsida</taxon>
        <taxon>Poales</taxon>
        <taxon>Poaceae</taxon>
        <taxon>PACMAD clade</taxon>
        <taxon>Panicoideae</taxon>
        <taxon>Panicodae</taxon>
        <taxon>Paniceae</taxon>
        <taxon>Cenchrinae</taxon>
        <taxon>Setaria</taxon>
    </lineage>
</organism>
<dbReference type="Proteomes" id="UP000298652">
    <property type="component" value="Chromosome 1"/>
</dbReference>
<keyword evidence="3" id="KW-1185">Reference proteome</keyword>
<sequence>MPWEFIAPCCGLAASELGFHIIQDDDYGDATKDMAYCALMTIKEGEVTARQVEGEFKTQAGPTSTWRWYAKKVAENKFQMKFPTAKKVEELSFFIGMQMRMVPNISFKVEQWNPHAGAKAEISSAWFRIFGIPLEKKDRKEDLICWLSFGIPLEVDKINSKRWHYVRVGIGCKDVTKILATREVPIDGATNPAGNTWTRTVDRPNDNNPSPKKPKRGEGGNFPKSGGGNLQYEAGTSQQQQGYQHATNMEDENLTDMERVG</sequence>
<dbReference type="PANTHER" id="PTHR33170:SF22">
    <property type="entry name" value="OS10G0417100 PROTEIN"/>
    <property type="match status" value="1"/>
</dbReference>
<accession>A0A4U6W5G5</accession>
<evidence type="ECO:0000313" key="3">
    <source>
        <dbReference type="Proteomes" id="UP000298652"/>
    </source>
</evidence>
<gene>
    <name evidence="2" type="ORF">SEVIR_1G042300v2</name>
</gene>
<dbReference type="OMA" id="EISSAWF"/>
<reference evidence="2" key="1">
    <citation type="submission" date="2019-03" db="EMBL/GenBank/DDBJ databases">
        <title>WGS assembly of Setaria viridis.</title>
        <authorList>
            <person name="Huang P."/>
            <person name="Jenkins J."/>
            <person name="Grimwood J."/>
            <person name="Barry K."/>
            <person name="Healey A."/>
            <person name="Mamidi S."/>
            <person name="Sreedasyam A."/>
            <person name="Shu S."/>
            <person name="Feldman M."/>
            <person name="Wu J."/>
            <person name="Yu Y."/>
            <person name="Chen C."/>
            <person name="Johnson J."/>
            <person name="Rokhsar D."/>
            <person name="Baxter I."/>
            <person name="Schmutz J."/>
            <person name="Brutnell T."/>
            <person name="Kellogg E."/>
        </authorList>
    </citation>
    <scope>NUCLEOTIDE SEQUENCE [LARGE SCALE GENOMIC DNA]</scope>
</reference>